<dbReference type="InterPro" id="IPR014942">
    <property type="entry name" value="AbiEii"/>
</dbReference>
<gene>
    <name evidence="1" type="ORF">AACT_2506</name>
</gene>
<organism evidence="1 2">
    <name type="scientific">Arcobacter acticola</name>
    <dbReference type="NCBI Taxonomy" id="1849015"/>
    <lineage>
        <taxon>Bacteria</taxon>
        <taxon>Pseudomonadati</taxon>
        <taxon>Campylobacterota</taxon>
        <taxon>Epsilonproteobacteria</taxon>
        <taxon>Campylobacterales</taxon>
        <taxon>Arcobacteraceae</taxon>
        <taxon>Arcobacter</taxon>
    </lineage>
</organism>
<keyword evidence="1" id="KW-0808">Transferase</keyword>
<sequence length="223" mass="25914">MTSNVISALNKIKNLEVFKDELYFIGGTALSYFINHRISEDIDIVSSKTLNYKRIIPLMSTIGAKKIDDENIMSLRLAGLFPDEYILKFILDDVKIEFFFANRPIQNQILKELTFTNYENSNLKILDLKLIVKLKLVALFQRDKARDLFDFGSILDNNIMSINEILYIAKESKNINSKEDLINFISNKKEAKNDEAVYLDESNRLDLSFEDIKQQVLTKLYTY</sequence>
<evidence type="ECO:0000313" key="2">
    <source>
        <dbReference type="Proteomes" id="UP000503483"/>
    </source>
</evidence>
<proteinExistence type="predicted"/>
<name>A0A6M8EYF3_9BACT</name>
<keyword evidence="2" id="KW-1185">Reference proteome</keyword>
<dbReference type="GO" id="GO:0016740">
    <property type="term" value="F:transferase activity"/>
    <property type="evidence" value="ECO:0007669"/>
    <property type="project" value="UniProtKB-KW"/>
</dbReference>
<dbReference type="RefSeq" id="WP_172127467.1">
    <property type="nucleotide sequence ID" value="NZ_CP042652.1"/>
</dbReference>
<dbReference type="Pfam" id="PF08843">
    <property type="entry name" value="AbiEii"/>
    <property type="match status" value="1"/>
</dbReference>
<dbReference type="Proteomes" id="UP000503483">
    <property type="component" value="Chromosome"/>
</dbReference>
<dbReference type="Gene3D" id="3.10.450.620">
    <property type="entry name" value="JHP933, nucleotidyltransferase-like core domain"/>
    <property type="match status" value="1"/>
</dbReference>
<protein>
    <submittedName>
        <fullName evidence="1">Nucleotidyltransferase, AbiEii toxin family</fullName>
    </submittedName>
</protein>
<dbReference type="EMBL" id="CP042652">
    <property type="protein sequence ID" value="QKE29595.1"/>
    <property type="molecule type" value="Genomic_DNA"/>
</dbReference>
<reference evidence="1 2" key="1">
    <citation type="submission" date="2019-08" db="EMBL/GenBank/DDBJ databases">
        <title>Complete genome sequence of Arcobacter acticola.</title>
        <authorList>
            <person name="Miller W."/>
        </authorList>
    </citation>
    <scope>NUCLEOTIDE SEQUENCE [LARGE SCALE GENOMIC DNA]</scope>
    <source>
        <strain evidence="1 2">KCTC 52212</strain>
    </source>
</reference>
<accession>A0A6M8EYF3</accession>
<dbReference type="AlphaFoldDB" id="A0A6M8EYF3"/>
<dbReference type="KEGG" id="paco:AACT_2506"/>
<evidence type="ECO:0000313" key="1">
    <source>
        <dbReference type="EMBL" id="QKE29595.1"/>
    </source>
</evidence>